<keyword evidence="2" id="KW-1003">Cell membrane</keyword>
<dbReference type="GO" id="GO:0005507">
    <property type="term" value="F:copper ion binding"/>
    <property type="evidence" value="ECO:0007669"/>
    <property type="project" value="InterPro"/>
</dbReference>
<dbReference type="SUPFAM" id="SSF81296">
    <property type="entry name" value="E set domains"/>
    <property type="match status" value="1"/>
</dbReference>
<protein>
    <submittedName>
        <fullName evidence="13">Copper transport protein</fullName>
    </submittedName>
</protein>
<dbReference type="InterPro" id="IPR014755">
    <property type="entry name" value="Cu-Rt/internalin_Ig-like"/>
</dbReference>
<feature type="transmembrane region" description="Helical" evidence="9">
    <location>
        <begin position="172"/>
        <end position="194"/>
    </location>
</feature>
<keyword evidence="7" id="KW-0186">Copper</keyword>
<keyword evidence="4" id="KW-0479">Metal-binding</keyword>
<feature type="domain" description="CopC" evidence="11">
    <location>
        <begin position="28"/>
        <end position="119"/>
    </location>
</feature>
<proteinExistence type="predicted"/>
<dbReference type="RefSeq" id="WP_092425727.1">
    <property type="nucleotide sequence ID" value="NZ_FPCK01000003.1"/>
</dbReference>
<dbReference type="GO" id="GO:0046688">
    <property type="term" value="P:response to copper ion"/>
    <property type="evidence" value="ECO:0007669"/>
    <property type="project" value="InterPro"/>
</dbReference>
<evidence type="ECO:0000256" key="3">
    <source>
        <dbReference type="ARBA" id="ARBA00022692"/>
    </source>
</evidence>
<feature type="transmembrane region" description="Helical" evidence="9">
    <location>
        <begin position="276"/>
        <end position="295"/>
    </location>
</feature>
<feature type="domain" description="Copper resistance protein D" evidence="12">
    <location>
        <begin position="308"/>
        <end position="407"/>
    </location>
</feature>
<dbReference type="InterPro" id="IPR014756">
    <property type="entry name" value="Ig_E-set"/>
</dbReference>
<dbReference type="OrthoDB" id="8374223at2"/>
<feature type="transmembrane region" description="Helical" evidence="9">
    <location>
        <begin position="348"/>
        <end position="369"/>
    </location>
</feature>
<dbReference type="InterPro" id="IPR032694">
    <property type="entry name" value="CopC/D"/>
</dbReference>
<dbReference type="Pfam" id="PF05425">
    <property type="entry name" value="CopD"/>
    <property type="match status" value="1"/>
</dbReference>
<dbReference type="GO" id="GO:0005886">
    <property type="term" value="C:plasma membrane"/>
    <property type="evidence" value="ECO:0007669"/>
    <property type="project" value="UniProtKB-SubCell"/>
</dbReference>
<sequence>MRSLTRCRLLASLVLCLVLVAIAPAFAHAQLLSTQPSEDVVLEVAPAAIDLNFNEPVTPLTIRLIGPDGGARDLTEETTGGTTTTVTLPAGIADGTHVLSWRVVSADGHPIGGSLIFSVGAVTGAAAVEMASDPAVSFALWATKALLFMALFAGVGGAAFKSIAPLPVRAGFAALTLAIAGAVIAPTTLLLQGLDALGLTMASAFDADTWAAGLSTSYGATVIATSLAFLLAVYALVSTAPWAGYIGLAASAIAALSLALSGHASAAEPQWLTRPAVFLHVAGILLWAGALLPLWHLLRDRSNAAGQSLAAFSKIIPFAVAPLVLSGAALAVIQLGPPGERWWSPYGLILGAKLLLVATLLGLALWNRLWLTAPALSGETSAQSNLRRSIGVELLIIVLILALVAGWRFTPPPRALAPMTAATVAADPIVEHLIDGSTMAMVMIDPGSVGTVSFQVTILDLEHNPKGAQAVSVIIANSQLGIESIRREAVETDGIWAIHDFAIPVAGHWQIEVGVRVTRFELARLRGEIAIP</sequence>
<dbReference type="InterPro" id="IPR007348">
    <property type="entry name" value="CopC_dom"/>
</dbReference>
<feature type="chain" id="PRO_5011671378" evidence="10">
    <location>
        <begin position="28"/>
        <end position="532"/>
    </location>
</feature>
<evidence type="ECO:0000313" key="13">
    <source>
        <dbReference type="EMBL" id="SFV37359.1"/>
    </source>
</evidence>
<feature type="signal peptide" evidence="10">
    <location>
        <begin position="1"/>
        <end position="27"/>
    </location>
</feature>
<keyword evidence="8 9" id="KW-0472">Membrane</keyword>
<evidence type="ECO:0000256" key="2">
    <source>
        <dbReference type="ARBA" id="ARBA00022475"/>
    </source>
</evidence>
<evidence type="ECO:0000313" key="14">
    <source>
        <dbReference type="Proteomes" id="UP000199074"/>
    </source>
</evidence>
<organism evidence="13 14">
    <name type="scientific">Devosia crocina</name>
    <dbReference type="NCBI Taxonomy" id="429728"/>
    <lineage>
        <taxon>Bacteria</taxon>
        <taxon>Pseudomonadati</taxon>
        <taxon>Pseudomonadota</taxon>
        <taxon>Alphaproteobacteria</taxon>
        <taxon>Hyphomicrobiales</taxon>
        <taxon>Devosiaceae</taxon>
        <taxon>Devosia</taxon>
    </lineage>
</organism>
<evidence type="ECO:0000256" key="8">
    <source>
        <dbReference type="ARBA" id="ARBA00023136"/>
    </source>
</evidence>
<evidence type="ECO:0000256" key="5">
    <source>
        <dbReference type="ARBA" id="ARBA00022729"/>
    </source>
</evidence>
<feature type="transmembrane region" description="Helical" evidence="9">
    <location>
        <begin position="214"/>
        <end position="237"/>
    </location>
</feature>
<evidence type="ECO:0000256" key="10">
    <source>
        <dbReference type="SAM" id="SignalP"/>
    </source>
</evidence>
<keyword evidence="5 10" id="KW-0732">Signal</keyword>
<keyword evidence="6 9" id="KW-1133">Transmembrane helix</keyword>
<evidence type="ECO:0000256" key="6">
    <source>
        <dbReference type="ARBA" id="ARBA00022989"/>
    </source>
</evidence>
<dbReference type="Pfam" id="PF04234">
    <property type="entry name" value="CopC"/>
    <property type="match status" value="1"/>
</dbReference>
<dbReference type="Gene3D" id="2.60.40.1220">
    <property type="match status" value="1"/>
</dbReference>
<evidence type="ECO:0000256" key="1">
    <source>
        <dbReference type="ARBA" id="ARBA00004651"/>
    </source>
</evidence>
<evidence type="ECO:0000256" key="7">
    <source>
        <dbReference type="ARBA" id="ARBA00023008"/>
    </source>
</evidence>
<accession>A0A1I7NRR7</accession>
<gene>
    <name evidence="13" type="ORF">SAMN05216456_2880</name>
</gene>
<dbReference type="Proteomes" id="UP000199074">
    <property type="component" value="Unassembled WGS sequence"/>
</dbReference>
<evidence type="ECO:0000256" key="9">
    <source>
        <dbReference type="SAM" id="Phobius"/>
    </source>
</evidence>
<name>A0A1I7NRR7_9HYPH</name>
<dbReference type="STRING" id="429728.SAMN05216456_2880"/>
<reference evidence="13 14" key="1">
    <citation type="submission" date="2016-10" db="EMBL/GenBank/DDBJ databases">
        <authorList>
            <person name="de Groot N.N."/>
        </authorList>
    </citation>
    <scope>NUCLEOTIDE SEQUENCE [LARGE SCALE GENOMIC DNA]</scope>
    <source>
        <strain evidence="13 14">IPL20</strain>
    </source>
</reference>
<feature type="transmembrane region" description="Helical" evidence="9">
    <location>
        <begin position="138"/>
        <end position="160"/>
    </location>
</feature>
<dbReference type="InterPro" id="IPR008457">
    <property type="entry name" value="Cu-R_CopD_dom"/>
</dbReference>
<feature type="transmembrane region" description="Helical" evidence="9">
    <location>
        <begin position="315"/>
        <end position="336"/>
    </location>
</feature>
<dbReference type="EMBL" id="FPCK01000003">
    <property type="protein sequence ID" value="SFV37359.1"/>
    <property type="molecule type" value="Genomic_DNA"/>
</dbReference>
<dbReference type="GO" id="GO:0042597">
    <property type="term" value="C:periplasmic space"/>
    <property type="evidence" value="ECO:0007669"/>
    <property type="project" value="InterPro"/>
</dbReference>
<dbReference type="GO" id="GO:0006825">
    <property type="term" value="P:copper ion transport"/>
    <property type="evidence" value="ECO:0007669"/>
    <property type="project" value="InterPro"/>
</dbReference>
<evidence type="ECO:0000259" key="11">
    <source>
        <dbReference type="Pfam" id="PF04234"/>
    </source>
</evidence>
<evidence type="ECO:0000256" key="4">
    <source>
        <dbReference type="ARBA" id="ARBA00022723"/>
    </source>
</evidence>
<dbReference type="PANTHER" id="PTHR34820">
    <property type="entry name" value="INNER MEMBRANE PROTEIN YEBZ"/>
    <property type="match status" value="1"/>
</dbReference>
<feature type="transmembrane region" description="Helical" evidence="9">
    <location>
        <begin position="390"/>
        <end position="409"/>
    </location>
</feature>
<comment type="subcellular location">
    <subcellularLocation>
        <location evidence="1">Cell membrane</location>
        <topology evidence="1">Multi-pass membrane protein</topology>
    </subcellularLocation>
</comment>
<evidence type="ECO:0000259" key="12">
    <source>
        <dbReference type="Pfam" id="PF05425"/>
    </source>
</evidence>
<keyword evidence="3 9" id="KW-0812">Transmembrane</keyword>
<keyword evidence="14" id="KW-1185">Reference proteome</keyword>
<dbReference type="AlphaFoldDB" id="A0A1I7NRR7"/>
<dbReference type="PANTHER" id="PTHR34820:SF4">
    <property type="entry name" value="INNER MEMBRANE PROTEIN YEBZ"/>
    <property type="match status" value="1"/>
</dbReference>
<feature type="transmembrane region" description="Helical" evidence="9">
    <location>
        <begin position="244"/>
        <end position="264"/>
    </location>
</feature>